<sequence length="61" mass="7077">MGIELKQETLAKLRNQLGREPTDAEVRAARDELLRRHYAAMLTTEMMLRDEADEFSPRSSK</sequence>
<dbReference type="RefSeq" id="WP_157083319.1">
    <property type="nucleotide sequence ID" value="NZ_LJYG01000004.1"/>
</dbReference>
<dbReference type="AlphaFoldDB" id="A0A0R3E6D9"/>
<reference evidence="1 2" key="1">
    <citation type="submission" date="2015-09" db="EMBL/GenBank/DDBJ databases">
        <title>Draft Genome Sequence of Bradyrhizobium manausense Strain BR 3351T, a Novel Symbiotic Nitrogen-Fixing Alphaproteobacterium Isolated from Brazilian Amazon Rain Forest.</title>
        <authorList>
            <person name="De Araujo J.L."/>
            <person name="Zilli J.E."/>
        </authorList>
    </citation>
    <scope>NUCLEOTIDE SEQUENCE [LARGE SCALE GENOMIC DNA]</scope>
    <source>
        <strain evidence="1 2">BR3351</strain>
    </source>
</reference>
<evidence type="ECO:0008006" key="3">
    <source>
        <dbReference type="Google" id="ProtNLM"/>
    </source>
</evidence>
<evidence type="ECO:0000313" key="2">
    <source>
        <dbReference type="Proteomes" id="UP000051936"/>
    </source>
</evidence>
<name>A0A0R3E6D9_9BRAD</name>
<protein>
    <recommendedName>
        <fullName evidence="3">DUF2630 domain-containing protein</fullName>
    </recommendedName>
</protein>
<proteinExistence type="predicted"/>
<comment type="caution">
    <text evidence="1">The sequence shown here is derived from an EMBL/GenBank/DDBJ whole genome shotgun (WGS) entry which is preliminary data.</text>
</comment>
<dbReference type="Proteomes" id="UP000051936">
    <property type="component" value="Unassembled WGS sequence"/>
</dbReference>
<accession>A0A0R3E6D9</accession>
<evidence type="ECO:0000313" key="1">
    <source>
        <dbReference type="EMBL" id="KRQ17664.1"/>
    </source>
</evidence>
<organism evidence="1 2">
    <name type="scientific">Bradyrhizobium manausense</name>
    <dbReference type="NCBI Taxonomy" id="989370"/>
    <lineage>
        <taxon>Bacteria</taxon>
        <taxon>Pseudomonadati</taxon>
        <taxon>Pseudomonadota</taxon>
        <taxon>Alphaproteobacteria</taxon>
        <taxon>Hyphomicrobiales</taxon>
        <taxon>Nitrobacteraceae</taxon>
        <taxon>Bradyrhizobium</taxon>
    </lineage>
</organism>
<keyword evidence="2" id="KW-1185">Reference proteome</keyword>
<gene>
    <name evidence="1" type="ORF">AOQ71_01375</name>
</gene>
<dbReference type="EMBL" id="LJYG01000004">
    <property type="protein sequence ID" value="KRQ17664.1"/>
    <property type="molecule type" value="Genomic_DNA"/>
</dbReference>